<feature type="compositionally biased region" description="Low complexity" evidence="1">
    <location>
        <begin position="400"/>
        <end position="412"/>
    </location>
</feature>
<dbReference type="Proteomes" id="UP000091956">
    <property type="component" value="Unassembled WGS sequence"/>
</dbReference>
<feature type="compositionally biased region" description="Polar residues" evidence="1">
    <location>
        <begin position="333"/>
        <end position="375"/>
    </location>
</feature>
<feature type="region of interest" description="Disordered" evidence="1">
    <location>
        <begin position="114"/>
        <end position="144"/>
    </location>
</feature>
<reference evidence="2 3" key="1">
    <citation type="submission" date="2016-03" db="EMBL/GenBank/DDBJ databases">
        <title>Comparative genomics of Pseudogymnoascus destructans, the fungus causing white-nose syndrome of bats.</title>
        <authorList>
            <person name="Palmer J.M."/>
            <person name="Drees K.P."/>
            <person name="Foster J.T."/>
            <person name="Lindner D.L."/>
        </authorList>
    </citation>
    <scope>NUCLEOTIDE SEQUENCE [LARGE SCALE GENOMIC DNA]</scope>
    <source>
        <strain evidence="2 3">UAMH 10579</strain>
    </source>
</reference>
<feature type="compositionally biased region" description="Polar residues" evidence="1">
    <location>
        <begin position="388"/>
        <end position="399"/>
    </location>
</feature>
<dbReference type="OrthoDB" id="3946545at2759"/>
<dbReference type="GeneID" id="28841823"/>
<gene>
    <name evidence="2" type="ORF">VE01_08437</name>
</gene>
<keyword evidence="3" id="KW-1185">Reference proteome</keyword>
<organism evidence="2 3">
    <name type="scientific">Pseudogymnoascus verrucosus</name>
    <dbReference type="NCBI Taxonomy" id="342668"/>
    <lineage>
        <taxon>Eukaryota</taxon>
        <taxon>Fungi</taxon>
        <taxon>Dikarya</taxon>
        <taxon>Ascomycota</taxon>
        <taxon>Pezizomycotina</taxon>
        <taxon>Leotiomycetes</taxon>
        <taxon>Thelebolales</taxon>
        <taxon>Thelebolaceae</taxon>
        <taxon>Pseudogymnoascus</taxon>
    </lineage>
</organism>
<feature type="region of interest" description="Disordered" evidence="1">
    <location>
        <begin position="1"/>
        <end position="28"/>
    </location>
</feature>
<evidence type="ECO:0000313" key="3">
    <source>
        <dbReference type="Proteomes" id="UP000091956"/>
    </source>
</evidence>
<evidence type="ECO:0000256" key="1">
    <source>
        <dbReference type="SAM" id="MobiDB-lite"/>
    </source>
</evidence>
<dbReference type="AlphaFoldDB" id="A0A1B8GBX7"/>
<dbReference type="RefSeq" id="XP_018127066.1">
    <property type="nucleotide sequence ID" value="XM_018277861.2"/>
</dbReference>
<feature type="region of interest" description="Disordered" evidence="1">
    <location>
        <begin position="175"/>
        <end position="214"/>
    </location>
</feature>
<proteinExistence type="predicted"/>
<feature type="compositionally biased region" description="Basic residues" evidence="1">
    <location>
        <begin position="131"/>
        <end position="144"/>
    </location>
</feature>
<accession>A0A1B8GBX7</accession>
<feature type="region of interest" description="Disordered" evidence="1">
    <location>
        <begin position="329"/>
        <end position="459"/>
    </location>
</feature>
<name>A0A1B8GBX7_9PEZI</name>
<evidence type="ECO:0000313" key="2">
    <source>
        <dbReference type="EMBL" id="OBT93333.1"/>
    </source>
</evidence>
<sequence>MGTADFGDNWPAPTQRFQQQKHMKGTSDTQEQAFITAVQLLSVSFTLPVEQFENSKSSTNLYFATASDGVPDARLISSLRMHTDYRWSPAFGHEARSTSPEYLFKATHGGEQPLAGLGDAPVSLDLSYSGRSRRSKRKRKRQRIRYVTPANRSGQEHVEKFDGHRSIPALESSALDSAEGGFSDSTQQTRSHLMPGRKAHSCPVSPTLTTEPVSRGTRLHHLPTQIEIDEPPVQTPQARWQLESSRYTLEPAIRTEPHPVFIQPVKELVVKSWQTFRKKLDNTLSRGCPDPGGTSAPFKNEQMSMSWPALAGPSASSWAVQRRRNARERHDIYSSSVESSPRYNSLTSGTTSDASSQIPADPTATMSVSRGSSSLAEVVNATKAKSPPASSNHSIPSFISNSTSDADSESSNPRPLPRSPAGFFIGKSGGSGPNHTMPSFVPLRGNKRRGRRPSMLSEVSTPYGDITLTEAEQLMMEGSGNDVM</sequence>
<protein>
    <submittedName>
        <fullName evidence="2">Uncharacterized protein</fullName>
    </submittedName>
</protein>
<dbReference type="EMBL" id="KV460255">
    <property type="protein sequence ID" value="OBT93333.1"/>
    <property type="molecule type" value="Genomic_DNA"/>
</dbReference>
<reference evidence="3" key="2">
    <citation type="journal article" date="2018" name="Nat. Commun.">
        <title>Extreme sensitivity to ultraviolet light in the fungal pathogen causing white-nose syndrome of bats.</title>
        <authorList>
            <person name="Palmer J.M."/>
            <person name="Drees K.P."/>
            <person name="Foster J.T."/>
            <person name="Lindner D.L."/>
        </authorList>
    </citation>
    <scope>NUCLEOTIDE SEQUENCE [LARGE SCALE GENOMIC DNA]</scope>
    <source>
        <strain evidence="3">UAMH 10579</strain>
    </source>
</reference>